<keyword evidence="1" id="KW-1133">Transmembrane helix</keyword>
<gene>
    <name evidence="4" type="ORF">SAMN05216192_13746</name>
</gene>
<dbReference type="InterPro" id="IPR043726">
    <property type="entry name" value="LiaI-LiaF-like_TM1"/>
</dbReference>
<evidence type="ECO:0000313" key="5">
    <source>
        <dbReference type="Proteomes" id="UP000199050"/>
    </source>
</evidence>
<accession>A0A1G9AS67</accession>
<feature type="domain" description="LiaI-LiaF-like transmembrane region" evidence="3">
    <location>
        <begin position="12"/>
        <end position="51"/>
    </location>
</feature>
<keyword evidence="1" id="KW-0472">Membrane</keyword>
<evidence type="ECO:0000259" key="3">
    <source>
        <dbReference type="Pfam" id="PF18917"/>
    </source>
</evidence>
<dbReference type="PANTHER" id="PTHR34094:SF1">
    <property type="entry name" value="PROTEIN FAM185A"/>
    <property type="match status" value="1"/>
</dbReference>
<protein>
    <submittedName>
        <fullName evidence="4">Putative adhesin</fullName>
    </submittedName>
</protein>
<evidence type="ECO:0000256" key="1">
    <source>
        <dbReference type="SAM" id="Phobius"/>
    </source>
</evidence>
<keyword evidence="5" id="KW-1185">Reference proteome</keyword>
<organism evidence="4 5">
    <name type="scientific">Paenibacillus typhae</name>
    <dbReference type="NCBI Taxonomy" id="1174501"/>
    <lineage>
        <taxon>Bacteria</taxon>
        <taxon>Bacillati</taxon>
        <taxon>Bacillota</taxon>
        <taxon>Bacilli</taxon>
        <taxon>Bacillales</taxon>
        <taxon>Paenibacillaceae</taxon>
        <taxon>Paenibacillus</taxon>
    </lineage>
</organism>
<name>A0A1G9AS67_9BACL</name>
<feature type="domain" description="DUF4097" evidence="2">
    <location>
        <begin position="156"/>
        <end position="359"/>
    </location>
</feature>
<dbReference type="RefSeq" id="WP_167360762.1">
    <property type="nucleotide sequence ID" value="NZ_CBCSKY010000037.1"/>
</dbReference>
<sequence length="363" mass="38109">MGRWKIGSFSAAIGCIAVGVLIVLAQYDVVSYDTLGYLWPALLILFGLEMLIRLFIRSDVKTRVSGWAILLIIVLVLASGGQTVLAGGTLGGIFGRTQLTPLSGTVDIQSKIKRVKIELPSGKVMIQGTDGNTLNYEGKLELPGKNETEAADAMEKKWKVSEDGDTLVLKLDLETNWLSNIHFGVYTKEPYLNISLPTNLAVEVETSDGAVEAANLAAGIEVDTSNGTLDIHDITGGVDAHTSNGTISVQNVQGETELSSSNGAITLTNIDGSVSAESSNGRITVNSAVTGDWELDSSNGKITVSLPAATDAEISAETSNGGLKGNVNWNRDEDNQGTAVLGTGKHEVSLSTSNGAITVDTAE</sequence>
<dbReference type="Pfam" id="PF13349">
    <property type="entry name" value="DUF4097"/>
    <property type="match status" value="1"/>
</dbReference>
<dbReference type="Pfam" id="PF18917">
    <property type="entry name" value="LiaI-LiaF-like_TM1"/>
    <property type="match status" value="1"/>
</dbReference>
<dbReference type="STRING" id="1174501.SAMN05216192_13746"/>
<evidence type="ECO:0000313" key="4">
    <source>
        <dbReference type="EMBL" id="SDK29684.1"/>
    </source>
</evidence>
<keyword evidence="1" id="KW-0812">Transmembrane</keyword>
<feature type="transmembrane region" description="Helical" evidence="1">
    <location>
        <begin position="37"/>
        <end position="56"/>
    </location>
</feature>
<feature type="transmembrane region" description="Helical" evidence="1">
    <location>
        <begin position="7"/>
        <end position="25"/>
    </location>
</feature>
<dbReference type="PANTHER" id="PTHR34094">
    <property type="match status" value="1"/>
</dbReference>
<reference evidence="5" key="1">
    <citation type="submission" date="2016-10" db="EMBL/GenBank/DDBJ databases">
        <authorList>
            <person name="Varghese N."/>
            <person name="Submissions S."/>
        </authorList>
    </citation>
    <scope>NUCLEOTIDE SEQUENCE [LARGE SCALE GENOMIC DNA]</scope>
    <source>
        <strain evidence="5">CGMCC 1.11012</strain>
    </source>
</reference>
<evidence type="ECO:0000259" key="2">
    <source>
        <dbReference type="Pfam" id="PF13349"/>
    </source>
</evidence>
<dbReference type="Proteomes" id="UP000199050">
    <property type="component" value="Unassembled WGS sequence"/>
</dbReference>
<dbReference type="InterPro" id="IPR025164">
    <property type="entry name" value="Toastrack_DUF4097"/>
</dbReference>
<proteinExistence type="predicted"/>
<dbReference type="EMBL" id="FNDX01000037">
    <property type="protein sequence ID" value="SDK29684.1"/>
    <property type="molecule type" value="Genomic_DNA"/>
</dbReference>
<dbReference type="AlphaFoldDB" id="A0A1G9AS67"/>
<feature type="transmembrane region" description="Helical" evidence="1">
    <location>
        <begin position="68"/>
        <end position="94"/>
    </location>
</feature>